<organism evidence="1">
    <name type="scientific">bioreactor metagenome</name>
    <dbReference type="NCBI Taxonomy" id="1076179"/>
    <lineage>
        <taxon>unclassified sequences</taxon>
        <taxon>metagenomes</taxon>
        <taxon>ecological metagenomes</taxon>
    </lineage>
</organism>
<name>A0A645ILP5_9ZZZZ</name>
<gene>
    <name evidence="1" type="ORF">SDC9_196849</name>
</gene>
<dbReference type="EMBL" id="VSSQ01112264">
    <property type="protein sequence ID" value="MPN49234.1"/>
    <property type="molecule type" value="Genomic_DNA"/>
</dbReference>
<reference evidence="1" key="1">
    <citation type="submission" date="2019-08" db="EMBL/GenBank/DDBJ databases">
        <authorList>
            <person name="Kucharzyk K."/>
            <person name="Murdoch R.W."/>
            <person name="Higgins S."/>
            <person name="Loffler F."/>
        </authorList>
    </citation>
    <scope>NUCLEOTIDE SEQUENCE</scope>
</reference>
<accession>A0A645ILP5</accession>
<comment type="caution">
    <text evidence="1">The sequence shown here is derived from an EMBL/GenBank/DDBJ whole genome shotgun (WGS) entry which is preliminary data.</text>
</comment>
<protein>
    <submittedName>
        <fullName evidence="1">Uncharacterized protein</fullName>
    </submittedName>
</protein>
<sequence length="59" mass="6469">MLKLENGALTVRKTNEQLTEEILLTLDLELPADAAVECEAGLAFDSMEDINVYLEGLDS</sequence>
<dbReference type="AlphaFoldDB" id="A0A645ILP5"/>
<evidence type="ECO:0000313" key="1">
    <source>
        <dbReference type="EMBL" id="MPN49234.1"/>
    </source>
</evidence>
<proteinExistence type="predicted"/>